<accession>A0A2S9XLE3</accession>
<protein>
    <submittedName>
        <fullName evidence="1">Uncharacterized protein</fullName>
    </submittedName>
</protein>
<dbReference type="InterPro" id="IPR024038">
    <property type="entry name" value="MYXO-CTERM"/>
</dbReference>
<comment type="caution">
    <text evidence="1">The sequence shown here is derived from an EMBL/GenBank/DDBJ whole genome shotgun (WGS) entry which is preliminary data.</text>
</comment>
<dbReference type="Proteomes" id="UP000238823">
    <property type="component" value="Unassembled WGS sequence"/>
</dbReference>
<evidence type="ECO:0000313" key="1">
    <source>
        <dbReference type="EMBL" id="PRP93501.1"/>
    </source>
</evidence>
<dbReference type="NCBIfam" id="TIGR03901">
    <property type="entry name" value="MYXO-CTERM"/>
    <property type="match status" value="1"/>
</dbReference>
<sequence>MLLQPALGERVEVRYSVAQVIADPEFAAVAMADPDAETPVVPSGLDVEPTLEIAGHEMQMPRVRAVGVEQITELELVATYAREDAGPREWGTPRHVVAVARDAAGHRVVGPPVEWTLTQGNLALTAFGERLALEDICSDSPKVARSDSATIEARIGEVVSSVELEWTALPDDRRRREDPNCEQVGCSCSSGGDGGAPESVFAVFALLGFAGWERRSRRR</sequence>
<name>A0A2S9XLE3_9BACT</name>
<evidence type="ECO:0000313" key="2">
    <source>
        <dbReference type="Proteomes" id="UP000238823"/>
    </source>
</evidence>
<proteinExistence type="predicted"/>
<organism evidence="1 2">
    <name type="scientific">Enhygromyxa salina</name>
    <dbReference type="NCBI Taxonomy" id="215803"/>
    <lineage>
        <taxon>Bacteria</taxon>
        <taxon>Pseudomonadati</taxon>
        <taxon>Myxococcota</taxon>
        <taxon>Polyangia</taxon>
        <taxon>Nannocystales</taxon>
        <taxon>Nannocystaceae</taxon>
        <taxon>Enhygromyxa</taxon>
    </lineage>
</organism>
<gene>
    <name evidence="1" type="ORF">ENSA7_79290</name>
</gene>
<dbReference type="AlphaFoldDB" id="A0A2S9XLE3"/>
<dbReference type="EMBL" id="PVNL01000147">
    <property type="protein sequence ID" value="PRP93501.1"/>
    <property type="molecule type" value="Genomic_DNA"/>
</dbReference>
<reference evidence="1 2" key="1">
    <citation type="submission" date="2018-03" db="EMBL/GenBank/DDBJ databases">
        <title>Draft Genome Sequences of the Obligatory Marine Myxobacteria Enhygromyxa salina SWB007.</title>
        <authorList>
            <person name="Poehlein A."/>
            <person name="Moghaddam J.A."/>
            <person name="Harms H."/>
            <person name="Alanjari M."/>
            <person name="Koenig G.M."/>
            <person name="Daniel R."/>
            <person name="Schaeberle T.F."/>
        </authorList>
    </citation>
    <scope>NUCLEOTIDE SEQUENCE [LARGE SCALE GENOMIC DNA]</scope>
    <source>
        <strain evidence="1 2">SWB007</strain>
    </source>
</reference>